<keyword evidence="1" id="KW-1133">Transmembrane helix</keyword>
<evidence type="ECO:0000313" key="3">
    <source>
        <dbReference type="Proteomes" id="UP000006064"/>
    </source>
</evidence>
<accession>I3ZTY1</accession>
<dbReference type="GeneID" id="13038661"/>
<dbReference type="STRING" id="163003.CL1_0962"/>
<keyword evidence="1" id="KW-0812">Transmembrane</keyword>
<protein>
    <submittedName>
        <fullName evidence="2">Uncharacterized protein</fullName>
    </submittedName>
</protein>
<feature type="transmembrane region" description="Helical" evidence="1">
    <location>
        <begin position="55"/>
        <end position="76"/>
    </location>
</feature>
<dbReference type="RefSeq" id="WP_014788800.1">
    <property type="nucleotide sequence ID" value="NC_018015.1"/>
</dbReference>
<organism evidence="2 3">
    <name type="scientific">Thermococcus cleftensis (strain DSM 27260 / KACC 17922 / CL1)</name>
    <dbReference type="NCBI Taxonomy" id="163003"/>
    <lineage>
        <taxon>Archaea</taxon>
        <taxon>Methanobacteriati</taxon>
        <taxon>Methanobacteriota</taxon>
        <taxon>Thermococci</taxon>
        <taxon>Thermococcales</taxon>
        <taxon>Thermococcaceae</taxon>
        <taxon>Thermococcus</taxon>
    </lineage>
</organism>
<feature type="transmembrane region" description="Helical" evidence="1">
    <location>
        <begin position="149"/>
        <end position="167"/>
    </location>
</feature>
<dbReference type="EMBL" id="CP003651">
    <property type="protein sequence ID" value="AFL95165.1"/>
    <property type="molecule type" value="Genomic_DNA"/>
</dbReference>
<evidence type="ECO:0000313" key="2">
    <source>
        <dbReference type="EMBL" id="AFL95165.1"/>
    </source>
</evidence>
<feature type="transmembrane region" description="Helical" evidence="1">
    <location>
        <begin position="6"/>
        <end position="23"/>
    </location>
</feature>
<proteinExistence type="predicted"/>
<gene>
    <name evidence="2" type="ORF">CL1_0962</name>
</gene>
<dbReference type="Proteomes" id="UP000006064">
    <property type="component" value="Chromosome"/>
</dbReference>
<keyword evidence="1" id="KW-0472">Membrane</keyword>
<sequence length="169" mass="18948">MVSDGTLVFLLIFLSLVYGRFIYIGETIRGVRDSLALLLSFYIAGEVLLKSESRFWGLLVFILVFYLTAVGYYSFLDIQGKLEEFLSSRENPTKTNLKDSIALIALILLFGVFPGIAVYVATHSIVLSITVDLGTSLFFFTLPDFDKRIFELVFNAYTVLTVASSVLRL</sequence>
<keyword evidence="3" id="KW-1185">Reference proteome</keyword>
<dbReference type="OrthoDB" id="102335at2157"/>
<dbReference type="KEGG" id="thm:CL1_0962"/>
<reference evidence="2 3" key="1">
    <citation type="journal article" date="2012" name="J. Bacteriol.">
        <title>Complete Genome Sequence of the Hyperthermophilic Archaeon Thermococcus sp. Strain CL1, Isolated from a Paralvinella sp. Polychaete Worm Collected from a Hydrothermal Vent.</title>
        <authorList>
            <person name="Jung J.H."/>
            <person name="Holden J.F."/>
            <person name="Seo D.H."/>
            <person name="Park K.H."/>
            <person name="Shin H."/>
            <person name="Ryu S."/>
            <person name="Lee J.H."/>
            <person name="Park C.S."/>
        </authorList>
    </citation>
    <scope>NUCLEOTIDE SEQUENCE [LARGE SCALE GENOMIC DNA]</scope>
    <source>
        <strain evidence="3">DSM 27260 / KACC 17922 / CL1</strain>
    </source>
</reference>
<dbReference type="AlphaFoldDB" id="I3ZTY1"/>
<feature type="transmembrane region" description="Helical" evidence="1">
    <location>
        <begin position="97"/>
        <end position="119"/>
    </location>
</feature>
<evidence type="ECO:0000256" key="1">
    <source>
        <dbReference type="SAM" id="Phobius"/>
    </source>
</evidence>
<name>I3ZTY1_THECF</name>
<dbReference type="HOGENOM" id="CLU_1575023_0_0_2"/>